<name>A0A1E7WGP6_9BURK</name>
<feature type="compositionally biased region" description="Gly residues" evidence="1">
    <location>
        <begin position="41"/>
        <end position="58"/>
    </location>
</feature>
<dbReference type="Proteomes" id="UP000175989">
    <property type="component" value="Unassembled WGS sequence"/>
</dbReference>
<evidence type="ECO:0000313" key="3">
    <source>
        <dbReference type="EMBL" id="OEZ97675.1"/>
    </source>
</evidence>
<keyword evidence="4" id="KW-1185">Reference proteome</keyword>
<organism evidence="3 4">
    <name type="scientific">Duganella phyllosphaerae</name>
    <dbReference type="NCBI Taxonomy" id="762836"/>
    <lineage>
        <taxon>Bacteria</taxon>
        <taxon>Pseudomonadati</taxon>
        <taxon>Pseudomonadota</taxon>
        <taxon>Betaproteobacteria</taxon>
        <taxon>Burkholderiales</taxon>
        <taxon>Oxalobacteraceae</taxon>
        <taxon>Telluria group</taxon>
        <taxon>Duganella</taxon>
    </lineage>
</organism>
<protein>
    <submittedName>
        <fullName evidence="3">Uncharacterized protein</fullName>
    </submittedName>
</protein>
<evidence type="ECO:0000256" key="1">
    <source>
        <dbReference type="SAM" id="MobiDB-lite"/>
    </source>
</evidence>
<feature type="region of interest" description="Disordered" evidence="1">
    <location>
        <begin position="27"/>
        <end position="58"/>
    </location>
</feature>
<dbReference type="PATRIC" id="fig|762836.4.peg.3613"/>
<accession>A0A1E7WGP6</accession>
<dbReference type="EMBL" id="LROM01000096">
    <property type="protein sequence ID" value="OEZ97675.1"/>
    <property type="molecule type" value="Genomic_DNA"/>
</dbReference>
<dbReference type="RefSeq" id="WP_167359080.1">
    <property type="nucleotide sequence ID" value="NZ_LROM01000096.1"/>
</dbReference>
<evidence type="ECO:0000256" key="2">
    <source>
        <dbReference type="SAM" id="SignalP"/>
    </source>
</evidence>
<evidence type="ECO:0000313" key="4">
    <source>
        <dbReference type="Proteomes" id="UP000175989"/>
    </source>
</evidence>
<feature type="signal peptide" evidence="2">
    <location>
        <begin position="1"/>
        <end position="23"/>
    </location>
</feature>
<dbReference type="AlphaFoldDB" id="A0A1E7WGP6"/>
<sequence length="58" mass="5878">MSKFFLYAVIVTLATSGASWVRAVSGDRDKSNYRGSTWSSFGGGGGSFGNGSGGGGHK</sequence>
<reference evidence="4" key="1">
    <citation type="journal article" date="2016" name="Front. Microbiol.">
        <title>Molecular Keys to the Janthinobacterium and Duganella spp. Interaction with the Plant Pathogen Fusarium graminearum.</title>
        <authorList>
            <person name="Haack F.S."/>
            <person name="Poehlein A."/>
            <person name="Kroger C."/>
            <person name="Voigt C.A."/>
            <person name="Piepenbring M."/>
            <person name="Bode H.B."/>
            <person name="Daniel R."/>
            <person name="Schafer W."/>
            <person name="Streit W.R."/>
        </authorList>
    </citation>
    <scope>NUCLEOTIDE SEQUENCE [LARGE SCALE GENOMIC DNA]</scope>
    <source>
        <strain evidence="4">T54</strain>
    </source>
</reference>
<comment type="caution">
    <text evidence="3">The sequence shown here is derived from an EMBL/GenBank/DDBJ whole genome shotgun (WGS) entry which is preliminary data.</text>
</comment>
<keyword evidence="2" id="KW-0732">Signal</keyword>
<feature type="chain" id="PRO_5009207006" evidence="2">
    <location>
        <begin position="24"/>
        <end position="58"/>
    </location>
</feature>
<gene>
    <name evidence="3" type="ORF">DUPY_35080</name>
</gene>
<proteinExistence type="predicted"/>